<dbReference type="GO" id="GO:0004806">
    <property type="term" value="F:triacylglycerol lipase activity"/>
    <property type="evidence" value="ECO:0007669"/>
    <property type="project" value="TreeGrafter"/>
</dbReference>
<feature type="domain" description="Alpha/beta hydrolase fold-3" evidence="3">
    <location>
        <begin position="72"/>
        <end position="264"/>
    </location>
</feature>
<dbReference type="EC" id="3.1.1.-" evidence="4"/>
<dbReference type="PANTHER" id="PTHR48081">
    <property type="entry name" value="AB HYDROLASE SUPERFAMILY PROTEIN C4A8.06C"/>
    <property type="match status" value="1"/>
</dbReference>
<dbReference type="EMBL" id="FWFT01000004">
    <property type="protein sequence ID" value="SLN51888.1"/>
    <property type="molecule type" value="Genomic_DNA"/>
</dbReference>
<organism evidence="4 5">
    <name type="scientific">Pseudooctadecabacter jejudonensis</name>
    <dbReference type="NCBI Taxonomy" id="1391910"/>
    <lineage>
        <taxon>Bacteria</taxon>
        <taxon>Pseudomonadati</taxon>
        <taxon>Pseudomonadota</taxon>
        <taxon>Alphaproteobacteria</taxon>
        <taxon>Rhodobacterales</taxon>
        <taxon>Paracoccaceae</taxon>
        <taxon>Pseudooctadecabacter</taxon>
    </lineage>
</organism>
<dbReference type="PANTHER" id="PTHR48081:SF30">
    <property type="entry name" value="ACETYL-HYDROLASE LIPR-RELATED"/>
    <property type="match status" value="1"/>
</dbReference>
<keyword evidence="5" id="KW-1185">Reference proteome</keyword>
<evidence type="ECO:0000313" key="5">
    <source>
        <dbReference type="Proteomes" id="UP000193623"/>
    </source>
</evidence>
<dbReference type="Proteomes" id="UP000193623">
    <property type="component" value="Unassembled WGS sequence"/>
</dbReference>
<evidence type="ECO:0000313" key="4">
    <source>
        <dbReference type="EMBL" id="SLN51888.1"/>
    </source>
</evidence>
<dbReference type="SUPFAM" id="SSF53474">
    <property type="entry name" value="alpha/beta-Hydrolases"/>
    <property type="match status" value="1"/>
</dbReference>
<dbReference type="Pfam" id="PF07859">
    <property type="entry name" value="Abhydrolase_3"/>
    <property type="match status" value="1"/>
</dbReference>
<evidence type="ECO:0000259" key="3">
    <source>
        <dbReference type="Pfam" id="PF07859"/>
    </source>
</evidence>
<evidence type="ECO:0000256" key="1">
    <source>
        <dbReference type="ARBA" id="ARBA00010515"/>
    </source>
</evidence>
<name>A0A1Y5T412_9RHOB</name>
<dbReference type="Gene3D" id="3.40.50.1820">
    <property type="entry name" value="alpha/beta hydrolase"/>
    <property type="match status" value="1"/>
</dbReference>
<proteinExistence type="inferred from homology"/>
<dbReference type="InterPro" id="IPR013094">
    <property type="entry name" value="AB_hydrolase_3"/>
</dbReference>
<dbReference type="RefSeq" id="WP_235000751.1">
    <property type="nucleotide sequence ID" value="NZ_FWFT01000004.1"/>
</dbReference>
<accession>A0A1Y5T412</accession>
<sequence length="296" mass="32301">MTRPSFRLRALRLGMRLFEKPKLAKRGTPESANRDFERAAPYLFSVPKGTVVQDEPAFARITCGTVRPDAAILYLHGGAFVTGSRRSYRAMAARLAKRTGVAVYLPDYPKLQQAPFPAAPDAVQAAWDALLAQGFAPHSIVLAGDSAGGNLLFGLLATLLQRGEKPAAVLAFSPWTDMTLSGESLILNKDKDPLLPVSRMQEAVDLYLGPADRRDPRASPLFADFPDPPPALIQVGRDEVLFSDAARMADKLGGTLDVWADVFHVWQMFDGRLPEANAAMRRAAAFVQTSLDRAKR</sequence>
<evidence type="ECO:0000256" key="2">
    <source>
        <dbReference type="ARBA" id="ARBA00022801"/>
    </source>
</evidence>
<protein>
    <submittedName>
        <fullName evidence="4">Putative acetyl-hydrolase LipR</fullName>
        <ecNumber evidence="4">3.1.1.-</ecNumber>
    </submittedName>
</protein>
<dbReference type="AlphaFoldDB" id="A0A1Y5T412"/>
<dbReference type="InterPro" id="IPR029058">
    <property type="entry name" value="AB_hydrolase_fold"/>
</dbReference>
<comment type="similarity">
    <text evidence="1">Belongs to the 'GDXG' lipolytic enzyme family.</text>
</comment>
<reference evidence="4 5" key="1">
    <citation type="submission" date="2017-03" db="EMBL/GenBank/DDBJ databases">
        <authorList>
            <person name="Afonso C.L."/>
            <person name="Miller P.J."/>
            <person name="Scott M.A."/>
            <person name="Spackman E."/>
            <person name="Goraichik I."/>
            <person name="Dimitrov K.M."/>
            <person name="Suarez D.L."/>
            <person name="Swayne D.E."/>
        </authorList>
    </citation>
    <scope>NUCLEOTIDE SEQUENCE [LARGE SCALE GENOMIC DNA]</scope>
    <source>
        <strain evidence="4 5">CECT 8397</strain>
    </source>
</reference>
<keyword evidence="2 4" id="KW-0378">Hydrolase</keyword>
<dbReference type="InterPro" id="IPR050300">
    <property type="entry name" value="GDXG_lipolytic_enzyme"/>
</dbReference>
<gene>
    <name evidence="4" type="primary">lipR</name>
    <name evidence="4" type="ORF">PSJ8397_02734</name>
</gene>